<dbReference type="GO" id="GO:0006047">
    <property type="term" value="P:UDP-N-acetylglucosamine metabolic process"/>
    <property type="evidence" value="ECO:0007669"/>
    <property type="project" value="TreeGrafter"/>
</dbReference>
<comment type="pathway">
    <text evidence="2">Nucleotide-sugar biosynthesis; UDP-N-acetyl-alpha-D-glucosamine biosynthesis; alpha-D-glucosamine 6-phosphate from D-fructose 6-phosphate: step 1/1.</text>
</comment>
<comment type="caution">
    <text evidence="10">The sequence shown here is derived from an EMBL/GenBank/DDBJ whole genome shotgun (WGS) entry which is preliminary data.</text>
</comment>
<dbReference type="FunFam" id="3.40.50.10490:FF:000001">
    <property type="entry name" value="Glutamine--fructose-6-phosphate aminotransferase [isomerizing]"/>
    <property type="match status" value="1"/>
</dbReference>
<dbReference type="FunFam" id="3.60.20.10:FF:000052">
    <property type="entry name" value="Glutamine--fructose-6-phosphate aminotransferase [isomerizing] 2"/>
    <property type="match status" value="1"/>
</dbReference>
<dbReference type="Proteomes" id="UP001154282">
    <property type="component" value="Unassembled WGS sequence"/>
</dbReference>
<dbReference type="PANTHER" id="PTHR10937">
    <property type="entry name" value="GLUCOSAMINE--FRUCTOSE-6-PHOSPHATE AMINOTRANSFERASE, ISOMERIZING"/>
    <property type="match status" value="1"/>
</dbReference>
<feature type="domain" description="SIS" evidence="9">
    <location>
        <begin position="525"/>
        <end position="668"/>
    </location>
</feature>
<evidence type="ECO:0000256" key="6">
    <source>
        <dbReference type="ARBA" id="ARBA00022737"/>
    </source>
</evidence>
<dbReference type="InterPro" id="IPR005855">
    <property type="entry name" value="GFAT"/>
</dbReference>
<dbReference type="NCBIfam" id="TIGR01135">
    <property type="entry name" value="glmS"/>
    <property type="match status" value="1"/>
</dbReference>
<dbReference type="GO" id="GO:0006002">
    <property type="term" value="P:fructose 6-phosphate metabolic process"/>
    <property type="evidence" value="ECO:0007669"/>
    <property type="project" value="TreeGrafter"/>
</dbReference>
<accession>A0AAV0GT40</accession>
<evidence type="ECO:0000313" key="10">
    <source>
        <dbReference type="EMBL" id="CAI0376195.1"/>
    </source>
</evidence>
<dbReference type="CDD" id="cd05008">
    <property type="entry name" value="SIS_GlmS_GlmD_1"/>
    <property type="match status" value="1"/>
</dbReference>
<organism evidence="10 11">
    <name type="scientific">Linum tenue</name>
    <dbReference type="NCBI Taxonomy" id="586396"/>
    <lineage>
        <taxon>Eukaryota</taxon>
        <taxon>Viridiplantae</taxon>
        <taxon>Streptophyta</taxon>
        <taxon>Embryophyta</taxon>
        <taxon>Tracheophyta</taxon>
        <taxon>Spermatophyta</taxon>
        <taxon>Magnoliopsida</taxon>
        <taxon>eudicotyledons</taxon>
        <taxon>Gunneridae</taxon>
        <taxon>Pentapetalae</taxon>
        <taxon>rosids</taxon>
        <taxon>fabids</taxon>
        <taxon>Malpighiales</taxon>
        <taxon>Linaceae</taxon>
        <taxon>Linum</taxon>
    </lineage>
</organism>
<dbReference type="PROSITE" id="PS51278">
    <property type="entry name" value="GATASE_TYPE_2"/>
    <property type="match status" value="1"/>
</dbReference>
<dbReference type="GO" id="GO:0004360">
    <property type="term" value="F:glutamine-fructose-6-phosphate transaminase (isomerizing) activity"/>
    <property type="evidence" value="ECO:0007669"/>
    <property type="project" value="UniProtKB-EC"/>
</dbReference>
<dbReference type="EC" id="2.6.1.16" evidence="3"/>
<dbReference type="GO" id="GO:0097367">
    <property type="term" value="F:carbohydrate derivative binding"/>
    <property type="evidence" value="ECO:0007669"/>
    <property type="project" value="InterPro"/>
</dbReference>
<gene>
    <name evidence="10" type="ORF">LITE_LOCUS901</name>
</gene>
<dbReference type="Pfam" id="PF13522">
    <property type="entry name" value="GATase_6"/>
    <property type="match status" value="1"/>
</dbReference>
<feature type="domain" description="Glutamine amidotransferase type-2" evidence="8">
    <location>
        <begin position="2"/>
        <end position="269"/>
    </location>
</feature>
<dbReference type="SUPFAM" id="SSF53697">
    <property type="entry name" value="SIS domain"/>
    <property type="match status" value="1"/>
</dbReference>
<evidence type="ECO:0000256" key="5">
    <source>
        <dbReference type="ARBA" id="ARBA00022679"/>
    </source>
</evidence>
<dbReference type="InterPro" id="IPR029055">
    <property type="entry name" value="Ntn_hydrolases_N"/>
</dbReference>
<dbReference type="EMBL" id="CAMGYJ010000002">
    <property type="protein sequence ID" value="CAI0376195.1"/>
    <property type="molecule type" value="Genomic_DNA"/>
</dbReference>
<dbReference type="InterPro" id="IPR017932">
    <property type="entry name" value="GATase_2_dom"/>
</dbReference>
<proteinExistence type="predicted"/>
<dbReference type="InterPro" id="IPR035466">
    <property type="entry name" value="GlmS/AgaS_SIS"/>
</dbReference>
<protein>
    <recommendedName>
        <fullName evidence="3">glutamine--fructose-6-phosphate transaminase (isomerizing)</fullName>
        <ecNumber evidence="3">2.6.1.16</ecNumber>
    </recommendedName>
</protein>
<dbReference type="AlphaFoldDB" id="A0AAV0GT40"/>
<dbReference type="GO" id="GO:0006487">
    <property type="term" value="P:protein N-linked glycosylation"/>
    <property type="evidence" value="ECO:0007669"/>
    <property type="project" value="TreeGrafter"/>
</dbReference>
<dbReference type="CDD" id="cd00714">
    <property type="entry name" value="GFAT"/>
    <property type="match status" value="1"/>
</dbReference>
<evidence type="ECO:0000259" key="9">
    <source>
        <dbReference type="PROSITE" id="PS51464"/>
    </source>
</evidence>
<dbReference type="SUPFAM" id="SSF56235">
    <property type="entry name" value="N-terminal nucleophile aminohydrolases (Ntn hydrolases)"/>
    <property type="match status" value="1"/>
</dbReference>
<evidence type="ECO:0000256" key="2">
    <source>
        <dbReference type="ARBA" id="ARBA00004775"/>
    </source>
</evidence>
<evidence type="ECO:0000259" key="8">
    <source>
        <dbReference type="PROSITE" id="PS51278"/>
    </source>
</evidence>
<dbReference type="InterPro" id="IPR046348">
    <property type="entry name" value="SIS_dom_sf"/>
</dbReference>
<dbReference type="PANTHER" id="PTHR10937:SF0">
    <property type="entry name" value="GLUTAMINE--FRUCTOSE-6-PHOSPHATE TRANSAMINASE (ISOMERIZING)"/>
    <property type="match status" value="1"/>
</dbReference>
<evidence type="ECO:0000256" key="7">
    <source>
        <dbReference type="ARBA" id="ARBA00022962"/>
    </source>
</evidence>
<feature type="domain" description="SIS" evidence="9">
    <location>
        <begin position="354"/>
        <end position="493"/>
    </location>
</feature>
<keyword evidence="6" id="KW-0677">Repeat</keyword>
<keyword evidence="7" id="KW-0315">Glutamine amidotransferase</keyword>
<dbReference type="InterPro" id="IPR047084">
    <property type="entry name" value="GFAT_N"/>
</dbReference>
<evidence type="ECO:0000256" key="1">
    <source>
        <dbReference type="ARBA" id="ARBA00001031"/>
    </source>
</evidence>
<dbReference type="Gene3D" id="3.60.20.10">
    <property type="entry name" value="Glutamine Phosphoribosylpyrophosphate, subunit 1, domain 1"/>
    <property type="match status" value="1"/>
</dbReference>
<evidence type="ECO:0000256" key="3">
    <source>
        <dbReference type="ARBA" id="ARBA00012916"/>
    </source>
</evidence>
<name>A0AAV0GT40_9ROSI</name>
<comment type="catalytic activity">
    <reaction evidence="1">
        <text>D-fructose 6-phosphate + L-glutamine = D-glucosamine 6-phosphate + L-glutamate</text>
        <dbReference type="Rhea" id="RHEA:13237"/>
        <dbReference type="ChEBI" id="CHEBI:29985"/>
        <dbReference type="ChEBI" id="CHEBI:58359"/>
        <dbReference type="ChEBI" id="CHEBI:58725"/>
        <dbReference type="ChEBI" id="CHEBI:61527"/>
        <dbReference type="EC" id="2.6.1.16"/>
    </reaction>
</comment>
<dbReference type="NCBIfam" id="NF001484">
    <property type="entry name" value="PRK00331.1"/>
    <property type="match status" value="1"/>
</dbReference>
<evidence type="ECO:0000256" key="4">
    <source>
        <dbReference type="ARBA" id="ARBA00022576"/>
    </source>
</evidence>
<evidence type="ECO:0000313" key="11">
    <source>
        <dbReference type="Proteomes" id="UP001154282"/>
    </source>
</evidence>
<dbReference type="Pfam" id="PF01380">
    <property type="entry name" value="SIS"/>
    <property type="match status" value="2"/>
</dbReference>
<sequence length="678" mass="74363">MCGIFAYLNFNLQKERSYILQVLFNGLRRLEYRGYDSAGISIDNSTSSRPLVFRQEGNIESLVKCVYQEVASIDLNLEESFDVHAGIAHTRWATHGVPAPRNSHPQASDSGNEFLVVHNGVITNYEVLKETLVRHGFTFESETDTEVIPKLAKFVFDKANEEEGTQTVTFSQVVLEVMRHLEGAYALIFKSRHYPNELIACKRGSPLLLGVKELAEENNSGPAFQDAKFLSKDGRPKEFFLSSDPNAIVEHTKKVLVIEDGEVVHLKDGNVSILKFPNDKGRHGGTIARPASVQRALSVLEMEVEQINKGGYEHYMQKEIHEQPESLTTTMRGRLIQGGSCKAKTVLLGGLKDHMKTIRRSRRIVFVGCGTSYNAALASRPILEELSGVPVTMEIASDLVDRQGPIYREDTAVFVSQSGETADTLLALEYALENGALCVGITNTVGSAIARKTHCGVHINAGAEIGVASTKAYTSQIVVMAILALAVGGDTISNQARREAIVDGLYDLPSKVREVLKLDNEMKDLAKQLIAEQSLLVFGRGYNYATALEGALKVKEVSLMHSEGMLAGEMKHGPLALVDENLPIIVIATHDACFSKQQSVIQQLHARRGRLIVLCSEGDAASVCPGESCRVIEVPQVEDCLQPVVNIVPLQLLAYHLTVLRGHNVDQPRNLAKSVTTQ</sequence>
<dbReference type="InterPro" id="IPR001347">
    <property type="entry name" value="SIS_dom"/>
</dbReference>
<dbReference type="InterPro" id="IPR035490">
    <property type="entry name" value="GlmS/FrlB_SIS"/>
</dbReference>
<dbReference type="PROSITE" id="PS51464">
    <property type="entry name" value="SIS"/>
    <property type="match status" value="2"/>
</dbReference>
<reference evidence="10" key="1">
    <citation type="submission" date="2022-08" db="EMBL/GenBank/DDBJ databases">
        <authorList>
            <person name="Gutierrez-Valencia J."/>
        </authorList>
    </citation>
    <scope>NUCLEOTIDE SEQUENCE</scope>
</reference>
<keyword evidence="4" id="KW-0032">Aminotransferase</keyword>
<keyword evidence="5" id="KW-0808">Transferase</keyword>
<dbReference type="Gene3D" id="3.40.50.10490">
    <property type="entry name" value="Glucose-6-phosphate isomerase like protein, domain 1"/>
    <property type="match status" value="2"/>
</dbReference>
<dbReference type="CDD" id="cd05009">
    <property type="entry name" value="SIS_GlmS_GlmD_2"/>
    <property type="match status" value="1"/>
</dbReference>
<keyword evidence="11" id="KW-1185">Reference proteome</keyword>